<feature type="region of interest" description="Disordered" evidence="4">
    <location>
        <begin position="206"/>
        <end position="238"/>
    </location>
</feature>
<organism evidence="6 7">
    <name type="scientific">Dentiscutata erythropus</name>
    <dbReference type="NCBI Taxonomy" id="1348616"/>
    <lineage>
        <taxon>Eukaryota</taxon>
        <taxon>Fungi</taxon>
        <taxon>Fungi incertae sedis</taxon>
        <taxon>Mucoromycota</taxon>
        <taxon>Glomeromycotina</taxon>
        <taxon>Glomeromycetes</taxon>
        <taxon>Diversisporales</taxon>
        <taxon>Gigasporaceae</taxon>
        <taxon>Dentiscutata</taxon>
    </lineage>
</organism>
<proteinExistence type="inferred from homology"/>
<protein>
    <submittedName>
        <fullName evidence="6">8398_t:CDS:1</fullName>
    </submittedName>
</protein>
<dbReference type="InterPro" id="IPR031107">
    <property type="entry name" value="Small_HSP"/>
</dbReference>
<evidence type="ECO:0000256" key="1">
    <source>
        <dbReference type="ARBA" id="ARBA00023016"/>
    </source>
</evidence>
<keyword evidence="7" id="KW-1185">Reference proteome</keyword>
<keyword evidence="1" id="KW-0346">Stress response</keyword>
<dbReference type="EMBL" id="CAJVPY010010070">
    <property type="protein sequence ID" value="CAG8715104.1"/>
    <property type="molecule type" value="Genomic_DNA"/>
</dbReference>
<evidence type="ECO:0000256" key="4">
    <source>
        <dbReference type="SAM" id="MobiDB-lite"/>
    </source>
</evidence>
<dbReference type="InterPro" id="IPR002068">
    <property type="entry name" value="A-crystallin/Hsp20_dom"/>
</dbReference>
<dbReference type="PROSITE" id="PS01031">
    <property type="entry name" value="SHSP"/>
    <property type="match status" value="1"/>
</dbReference>
<reference evidence="6" key="1">
    <citation type="submission" date="2021-06" db="EMBL/GenBank/DDBJ databases">
        <authorList>
            <person name="Kallberg Y."/>
            <person name="Tangrot J."/>
            <person name="Rosling A."/>
        </authorList>
    </citation>
    <scope>NUCLEOTIDE SEQUENCE</scope>
    <source>
        <strain evidence="6">MA453B</strain>
    </source>
</reference>
<dbReference type="Gene3D" id="2.60.40.790">
    <property type="match status" value="1"/>
</dbReference>
<dbReference type="Pfam" id="PF00011">
    <property type="entry name" value="HSP20"/>
    <property type="match status" value="1"/>
</dbReference>
<name>A0A9N9I165_9GLOM</name>
<feature type="domain" description="SHSP" evidence="5">
    <location>
        <begin position="67"/>
        <end position="178"/>
    </location>
</feature>
<evidence type="ECO:0000256" key="2">
    <source>
        <dbReference type="PROSITE-ProRule" id="PRU00285"/>
    </source>
</evidence>
<sequence>MALTSFGSFGPRTGSLTTHDPTWGDTFYADAFSRFRRDVDRILNDFQNDVFNTRWPSASNRQTPTYYRDYTFQPRVDARDVGDAFVVHADLPGVPKENINLNIRGDNLIISGESTRDESYDTTTGYVHERSFGRFSRSIALPFNVNTEKAEAKYDQGVLEVKLPYEDNVSRRLALSVLEGVHHLFDEPNLSAKFKKLQNEYRENDRNYRNDLTSPNLCESGWHDEQNNGAKKESIVDE</sequence>
<evidence type="ECO:0000256" key="3">
    <source>
        <dbReference type="RuleBase" id="RU003616"/>
    </source>
</evidence>
<dbReference type="AlphaFoldDB" id="A0A9N9I165"/>
<evidence type="ECO:0000259" key="5">
    <source>
        <dbReference type="PROSITE" id="PS01031"/>
    </source>
</evidence>
<dbReference type="PANTHER" id="PTHR11527">
    <property type="entry name" value="HEAT-SHOCK PROTEIN 20 FAMILY MEMBER"/>
    <property type="match status" value="1"/>
</dbReference>
<dbReference type="CDD" id="cd06464">
    <property type="entry name" value="ACD_sHsps-like"/>
    <property type="match status" value="1"/>
</dbReference>
<dbReference type="InterPro" id="IPR008978">
    <property type="entry name" value="HSP20-like_chaperone"/>
</dbReference>
<comment type="caution">
    <text evidence="6">The sequence shown here is derived from an EMBL/GenBank/DDBJ whole genome shotgun (WGS) entry which is preliminary data.</text>
</comment>
<dbReference type="Proteomes" id="UP000789405">
    <property type="component" value="Unassembled WGS sequence"/>
</dbReference>
<dbReference type="OrthoDB" id="1431247at2759"/>
<evidence type="ECO:0000313" key="6">
    <source>
        <dbReference type="EMBL" id="CAG8715104.1"/>
    </source>
</evidence>
<feature type="compositionally biased region" description="Basic and acidic residues" evidence="4">
    <location>
        <begin position="221"/>
        <end position="238"/>
    </location>
</feature>
<dbReference type="SUPFAM" id="SSF49764">
    <property type="entry name" value="HSP20-like chaperones"/>
    <property type="match status" value="1"/>
</dbReference>
<accession>A0A9N9I165</accession>
<gene>
    <name evidence="6" type="ORF">DERYTH_LOCUS13876</name>
</gene>
<comment type="similarity">
    <text evidence="2 3">Belongs to the small heat shock protein (HSP20) family.</text>
</comment>
<evidence type="ECO:0000313" key="7">
    <source>
        <dbReference type="Proteomes" id="UP000789405"/>
    </source>
</evidence>